<keyword evidence="1" id="KW-0812">Transmembrane</keyword>
<feature type="transmembrane region" description="Helical" evidence="1">
    <location>
        <begin position="214"/>
        <end position="234"/>
    </location>
</feature>
<protein>
    <submittedName>
        <fullName evidence="3">DUF418 domain-containing protein</fullName>
    </submittedName>
</protein>
<evidence type="ECO:0000256" key="1">
    <source>
        <dbReference type="SAM" id="Phobius"/>
    </source>
</evidence>
<gene>
    <name evidence="3" type="ORF">HGB38_30330</name>
</gene>
<evidence type="ECO:0000313" key="3">
    <source>
        <dbReference type="EMBL" id="NKY30481.1"/>
    </source>
</evidence>
<keyword evidence="1" id="KW-1133">Transmembrane helix</keyword>
<sequence length="334" mass="35826">MHYGRGADPRIQELDAVRGFALCGILVVDIWRIADMAATDESGVLIPIRHVLSVVFEGRFFPIFSFLFGIGFALLLDNAAERGQRPRSVLIRRLLALGVIGAVHQLFQPGEALLPYALAGLVILLPASALPNWVVLVAGLVGTLGVALALGGGLALAPGLFLLGLATARAGIVDTLDERVWQIGAVFALALPAAIVAGMWEYHTPYLELWSTPATAVAGLLGALAYVTGLLLLLRVEPGQVLAEVLRPLGRMALTNYVGATALILLAAPRLGLYGSGDYAPVLGLAVAIILVQAVFSAVWLRLFEYGPLEWVWRCVTWWTVAPIRRVRMPSRPY</sequence>
<feature type="domain" description="DUF418" evidence="2">
    <location>
        <begin position="168"/>
        <end position="319"/>
    </location>
</feature>
<feature type="transmembrane region" description="Helical" evidence="1">
    <location>
        <begin position="144"/>
        <end position="168"/>
    </location>
</feature>
<dbReference type="PANTHER" id="PTHR30590:SF3">
    <property type="entry name" value="HYPOTHETICAL MEMBRANE SPANNING PROTEIN"/>
    <property type="match status" value="1"/>
</dbReference>
<feature type="transmembrane region" description="Helical" evidence="1">
    <location>
        <begin position="254"/>
        <end position="273"/>
    </location>
</feature>
<comment type="caution">
    <text evidence="3">The sequence shown here is derived from an EMBL/GenBank/DDBJ whole genome shotgun (WGS) entry which is preliminary data.</text>
</comment>
<dbReference type="AlphaFoldDB" id="A0A7X6L9R0"/>
<dbReference type="InterPro" id="IPR052529">
    <property type="entry name" value="Bact_Transport_Assoc"/>
</dbReference>
<feature type="transmembrane region" description="Helical" evidence="1">
    <location>
        <begin position="180"/>
        <end position="202"/>
    </location>
</feature>
<name>A0A7X6L9R0_9NOCA</name>
<keyword evidence="1" id="KW-0472">Membrane</keyword>
<keyword evidence="4" id="KW-1185">Reference proteome</keyword>
<dbReference type="Pfam" id="PF04235">
    <property type="entry name" value="DUF418"/>
    <property type="match status" value="1"/>
</dbReference>
<dbReference type="InterPro" id="IPR007349">
    <property type="entry name" value="DUF418"/>
</dbReference>
<feature type="transmembrane region" description="Helical" evidence="1">
    <location>
        <begin position="113"/>
        <end position="137"/>
    </location>
</feature>
<dbReference type="RefSeq" id="WP_062971669.1">
    <property type="nucleotide sequence ID" value="NZ_JAAXOS010000018.1"/>
</dbReference>
<feature type="transmembrane region" description="Helical" evidence="1">
    <location>
        <begin position="280"/>
        <end position="301"/>
    </location>
</feature>
<dbReference type="Proteomes" id="UP000540698">
    <property type="component" value="Unassembled WGS sequence"/>
</dbReference>
<proteinExistence type="predicted"/>
<organism evidence="3 4">
    <name type="scientific">Nocardia gamkensis</name>
    <dbReference type="NCBI Taxonomy" id="352869"/>
    <lineage>
        <taxon>Bacteria</taxon>
        <taxon>Bacillati</taxon>
        <taxon>Actinomycetota</taxon>
        <taxon>Actinomycetes</taxon>
        <taxon>Mycobacteriales</taxon>
        <taxon>Nocardiaceae</taxon>
        <taxon>Nocardia</taxon>
    </lineage>
</organism>
<dbReference type="PANTHER" id="PTHR30590">
    <property type="entry name" value="INNER MEMBRANE PROTEIN"/>
    <property type="match status" value="1"/>
</dbReference>
<dbReference type="EMBL" id="JAAXOS010000018">
    <property type="protein sequence ID" value="NKY30481.1"/>
    <property type="molecule type" value="Genomic_DNA"/>
</dbReference>
<accession>A0A7X6L9R0</accession>
<reference evidence="3 4" key="1">
    <citation type="submission" date="2020-04" db="EMBL/GenBank/DDBJ databases">
        <title>MicrobeNet Type strains.</title>
        <authorList>
            <person name="Nicholson A.C."/>
        </authorList>
    </citation>
    <scope>NUCLEOTIDE SEQUENCE [LARGE SCALE GENOMIC DNA]</scope>
    <source>
        <strain evidence="3 4">DSM 44956</strain>
    </source>
</reference>
<evidence type="ECO:0000313" key="4">
    <source>
        <dbReference type="Proteomes" id="UP000540698"/>
    </source>
</evidence>
<evidence type="ECO:0000259" key="2">
    <source>
        <dbReference type="Pfam" id="PF04235"/>
    </source>
</evidence>
<feature type="transmembrane region" description="Helical" evidence="1">
    <location>
        <begin position="60"/>
        <end position="77"/>
    </location>
</feature>